<keyword evidence="2" id="KW-1185">Reference proteome</keyword>
<proteinExistence type="predicted"/>
<dbReference type="AlphaFoldDB" id="A0A3P3U1K3"/>
<comment type="caution">
    <text evidence="1">The sequence shown here is derived from an EMBL/GenBank/DDBJ whole genome shotgun (WGS) entry which is preliminary data.</text>
</comment>
<dbReference type="RefSeq" id="WP_128631803.1">
    <property type="nucleotide sequence ID" value="NZ_RRCN01000001.1"/>
</dbReference>
<dbReference type="OrthoDB" id="2973331at2"/>
<name>A0A3P3U1K3_9BACL</name>
<evidence type="ECO:0000313" key="1">
    <source>
        <dbReference type="EMBL" id="RRJ63980.1"/>
    </source>
</evidence>
<evidence type="ECO:0000313" key="2">
    <source>
        <dbReference type="Proteomes" id="UP000267017"/>
    </source>
</evidence>
<dbReference type="Proteomes" id="UP000267017">
    <property type="component" value="Unassembled WGS sequence"/>
</dbReference>
<protein>
    <submittedName>
        <fullName evidence="1">Uncharacterized protein</fullName>
    </submittedName>
</protein>
<sequence>MTGIRELYNLMEGYILTPTELLANAKLPNYEYVKFSNNGQGLHAESCCKLEEGERVIFNYYFDEKDRLQKLIMEDGKKQEVLFDRMTEIENLKSKLIKKRDTVRK</sequence>
<gene>
    <name evidence="1" type="ORF">EHV15_14350</name>
</gene>
<reference evidence="1 2" key="1">
    <citation type="submission" date="2018-11" db="EMBL/GenBank/DDBJ databases">
        <title>Genome sequencing of Paenibacillus sp. KCOM 3021 (= ChDC PVNT-B20).</title>
        <authorList>
            <person name="Kook J.-K."/>
            <person name="Park S.-N."/>
            <person name="Lim Y.K."/>
        </authorList>
    </citation>
    <scope>NUCLEOTIDE SEQUENCE [LARGE SCALE GENOMIC DNA]</scope>
    <source>
        <strain evidence="1 2">KCOM 3021</strain>
    </source>
</reference>
<organism evidence="1 2">
    <name type="scientific">Paenibacillus oralis</name>
    <dbReference type="NCBI Taxonomy" id="2490856"/>
    <lineage>
        <taxon>Bacteria</taxon>
        <taxon>Bacillati</taxon>
        <taxon>Bacillota</taxon>
        <taxon>Bacilli</taxon>
        <taxon>Bacillales</taxon>
        <taxon>Paenibacillaceae</taxon>
        <taxon>Paenibacillus</taxon>
    </lineage>
</organism>
<dbReference type="EMBL" id="RRCN01000001">
    <property type="protein sequence ID" value="RRJ63980.1"/>
    <property type="molecule type" value="Genomic_DNA"/>
</dbReference>
<accession>A0A3P3U1K3</accession>